<keyword evidence="1" id="KW-0472">Membrane</keyword>
<accession>A0A819TYN8</accession>
<feature type="transmembrane region" description="Helical" evidence="1">
    <location>
        <begin position="315"/>
        <end position="336"/>
    </location>
</feature>
<name>A0A819TYN8_9BILA</name>
<gene>
    <name evidence="2" type="ORF">JBS370_LOCUS31021</name>
</gene>
<keyword evidence="1" id="KW-1133">Transmembrane helix</keyword>
<reference evidence="2" key="1">
    <citation type="submission" date="2021-02" db="EMBL/GenBank/DDBJ databases">
        <authorList>
            <person name="Nowell W R."/>
        </authorList>
    </citation>
    <scope>NUCLEOTIDE SEQUENCE</scope>
</reference>
<comment type="caution">
    <text evidence="2">The sequence shown here is derived from an EMBL/GenBank/DDBJ whole genome shotgun (WGS) entry which is preliminary data.</text>
</comment>
<dbReference type="Proteomes" id="UP000663836">
    <property type="component" value="Unassembled WGS sequence"/>
</dbReference>
<proteinExistence type="predicted"/>
<evidence type="ECO:0000313" key="2">
    <source>
        <dbReference type="EMBL" id="CAF4086831.1"/>
    </source>
</evidence>
<dbReference type="AlphaFoldDB" id="A0A819TYN8"/>
<evidence type="ECO:0000313" key="3">
    <source>
        <dbReference type="Proteomes" id="UP000663836"/>
    </source>
</evidence>
<dbReference type="EMBL" id="CAJOBD010007439">
    <property type="protein sequence ID" value="CAF4086831.1"/>
    <property type="molecule type" value="Genomic_DNA"/>
</dbReference>
<sequence length="366" mass="41979">MYPREITTTPIWIRHKLPLCAPQPPNGDEKLRNQIRSQKLQCSQELIEHYVRQERARLDLKWCLDQFFGWNVPHPFLGQLVTANIFGDVHIAYIIGIDLVNVVVAPGDMSGNSVVIGHEDIYSAEDSPFYEKFLRNHSLLHSQHVLDYIANQKRKNALTEFRHDVSFSSALQESIGEYFDIEWPEGKETWLIHDELPQRDQFLTCTNEIVLPTLPYNIIANSSQARSSVSDHISSAIAHQTNEIIFLSQSTMADHGTLLKPLKLFDDEVARQQVITDFRSESNQSDTTFSSSIPKTILSKSSLKSNLIQLVSFDIIFITFLLITMIFGNLVPCLIINHHKKSLHLINHIGFHNKNHFEWFRTLAVP</sequence>
<protein>
    <submittedName>
        <fullName evidence="2">Uncharacterized protein</fullName>
    </submittedName>
</protein>
<evidence type="ECO:0000256" key="1">
    <source>
        <dbReference type="SAM" id="Phobius"/>
    </source>
</evidence>
<keyword evidence="1" id="KW-0812">Transmembrane</keyword>
<organism evidence="2 3">
    <name type="scientific">Rotaria sordida</name>
    <dbReference type="NCBI Taxonomy" id="392033"/>
    <lineage>
        <taxon>Eukaryota</taxon>
        <taxon>Metazoa</taxon>
        <taxon>Spiralia</taxon>
        <taxon>Gnathifera</taxon>
        <taxon>Rotifera</taxon>
        <taxon>Eurotatoria</taxon>
        <taxon>Bdelloidea</taxon>
        <taxon>Philodinida</taxon>
        <taxon>Philodinidae</taxon>
        <taxon>Rotaria</taxon>
    </lineage>
</organism>